<dbReference type="GO" id="GO:0005829">
    <property type="term" value="C:cytosol"/>
    <property type="evidence" value="ECO:0007669"/>
    <property type="project" value="TreeGrafter"/>
</dbReference>
<evidence type="ECO:0000256" key="1">
    <source>
        <dbReference type="ARBA" id="ARBA00022490"/>
    </source>
</evidence>
<name>A0A644VU09_9ZZZZ</name>
<dbReference type="InterPro" id="IPR028998">
    <property type="entry name" value="RimP_C"/>
</dbReference>
<dbReference type="SUPFAM" id="SSF75420">
    <property type="entry name" value="YhbC-like, N-terminal domain"/>
    <property type="match status" value="1"/>
</dbReference>
<dbReference type="HAMAP" id="MF_01077">
    <property type="entry name" value="RimP"/>
    <property type="match status" value="1"/>
</dbReference>
<dbReference type="InterPro" id="IPR028989">
    <property type="entry name" value="RimP_N"/>
</dbReference>
<evidence type="ECO:0000259" key="4">
    <source>
        <dbReference type="Pfam" id="PF17384"/>
    </source>
</evidence>
<dbReference type="GO" id="GO:0000028">
    <property type="term" value="P:ribosomal small subunit assembly"/>
    <property type="evidence" value="ECO:0007669"/>
    <property type="project" value="TreeGrafter"/>
</dbReference>
<dbReference type="AlphaFoldDB" id="A0A644VU09"/>
<protein>
    <submittedName>
        <fullName evidence="5">Ribosome maturation factor RimP</fullName>
    </submittedName>
</protein>
<dbReference type="EMBL" id="VSSQ01000446">
    <property type="protein sequence ID" value="MPL94904.1"/>
    <property type="molecule type" value="Genomic_DNA"/>
</dbReference>
<comment type="caution">
    <text evidence="5">The sequence shown here is derived from an EMBL/GenBank/DDBJ whole genome shotgun (WGS) entry which is preliminary data.</text>
</comment>
<feature type="domain" description="Ribosome maturation factor RimP N-terminal" evidence="3">
    <location>
        <begin position="31"/>
        <end position="90"/>
    </location>
</feature>
<dbReference type="PANTHER" id="PTHR33867:SF1">
    <property type="entry name" value="RIBOSOME MATURATION FACTOR RIMP"/>
    <property type="match status" value="1"/>
</dbReference>
<evidence type="ECO:0000259" key="3">
    <source>
        <dbReference type="Pfam" id="PF02576"/>
    </source>
</evidence>
<dbReference type="GO" id="GO:0006412">
    <property type="term" value="P:translation"/>
    <property type="evidence" value="ECO:0007669"/>
    <property type="project" value="TreeGrafter"/>
</dbReference>
<accession>A0A644VU09</accession>
<evidence type="ECO:0000313" key="5">
    <source>
        <dbReference type="EMBL" id="MPL94904.1"/>
    </source>
</evidence>
<reference evidence="5" key="1">
    <citation type="submission" date="2019-08" db="EMBL/GenBank/DDBJ databases">
        <authorList>
            <person name="Kucharzyk K."/>
            <person name="Murdoch R.W."/>
            <person name="Higgins S."/>
            <person name="Loffler F."/>
        </authorList>
    </citation>
    <scope>NUCLEOTIDE SEQUENCE</scope>
</reference>
<dbReference type="Pfam" id="PF17384">
    <property type="entry name" value="DUF150_C"/>
    <property type="match status" value="1"/>
</dbReference>
<sequence length="170" mass="19011">MEGTAVPFIVEINQNMLDKSVINQIVESYLQGGEHYLVDVKVTPDNRIQVEIDSFAGVSLDDCVALNRFLESKLDREVEDYELEVSSAGLSSPFKVLKQYEKNIGKEVEVLTTDGKKMAGMLNAVSPDAVGLTVEKVIKEEGAKRKKTIQEEITLSFKNIKTTKLIIRFK</sequence>
<gene>
    <name evidence="5" type="primary">rimP_14</name>
    <name evidence="5" type="ORF">SDC9_41064</name>
</gene>
<dbReference type="Gene3D" id="3.30.300.70">
    <property type="entry name" value="RimP-like superfamily, N-terminal"/>
    <property type="match status" value="1"/>
</dbReference>
<dbReference type="PANTHER" id="PTHR33867">
    <property type="entry name" value="RIBOSOME MATURATION FACTOR RIMP"/>
    <property type="match status" value="1"/>
</dbReference>
<proteinExistence type="inferred from homology"/>
<dbReference type="Pfam" id="PF02576">
    <property type="entry name" value="RimP_N"/>
    <property type="match status" value="1"/>
</dbReference>
<keyword evidence="2" id="KW-0690">Ribosome biogenesis</keyword>
<keyword evidence="1" id="KW-0963">Cytoplasm</keyword>
<feature type="domain" description="Ribosome maturation factor RimP C-terminal" evidence="4">
    <location>
        <begin position="96"/>
        <end position="169"/>
    </location>
</feature>
<dbReference type="InterPro" id="IPR003728">
    <property type="entry name" value="Ribosome_maturation_RimP"/>
</dbReference>
<dbReference type="InterPro" id="IPR035956">
    <property type="entry name" value="RimP_N_sf"/>
</dbReference>
<dbReference type="NCBIfam" id="NF002531">
    <property type="entry name" value="PRK02001.1"/>
    <property type="match status" value="1"/>
</dbReference>
<organism evidence="5">
    <name type="scientific">bioreactor metagenome</name>
    <dbReference type="NCBI Taxonomy" id="1076179"/>
    <lineage>
        <taxon>unclassified sequences</taxon>
        <taxon>metagenomes</taxon>
        <taxon>ecological metagenomes</taxon>
    </lineage>
</organism>
<evidence type="ECO:0000256" key="2">
    <source>
        <dbReference type="ARBA" id="ARBA00022517"/>
    </source>
</evidence>